<dbReference type="Pfam" id="PF03184">
    <property type="entry name" value="DDE_1"/>
    <property type="match status" value="1"/>
</dbReference>
<proteinExistence type="predicted"/>
<dbReference type="GO" id="GO:0005634">
    <property type="term" value="C:nucleus"/>
    <property type="evidence" value="ECO:0007669"/>
    <property type="project" value="TreeGrafter"/>
</dbReference>
<dbReference type="GO" id="GO:0003677">
    <property type="term" value="F:DNA binding"/>
    <property type="evidence" value="ECO:0007669"/>
    <property type="project" value="TreeGrafter"/>
</dbReference>
<evidence type="ECO:0000313" key="2">
    <source>
        <dbReference type="EMBL" id="CAF2968497.1"/>
    </source>
</evidence>
<dbReference type="PANTHER" id="PTHR19303:SF71">
    <property type="entry name" value="ZINC FINGER PHD-TYPE DOMAIN-CONTAINING PROTEIN"/>
    <property type="match status" value="1"/>
</dbReference>
<reference evidence="2" key="1">
    <citation type="submission" date="2021-02" db="EMBL/GenBank/DDBJ databases">
        <authorList>
            <person name="Bekaert M."/>
        </authorList>
    </citation>
    <scope>NUCLEOTIDE SEQUENCE</scope>
    <source>
        <strain evidence="2">IoA-00</strain>
    </source>
</reference>
<dbReference type="InterPro" id="IPR050863">
    <property type="entry name" value="CenT-Element_Derived"/>
</dbReference>
<dbReference type="InterPro" id="IPR004875">
    <property type="entry name" value="DDE_SF_endonuclease_dom"/>
</dbReference>
<protein>
    <submittedName>
        <fullName evidence="2">(salmon louse) hypothetical protein</fullName>
    </submittedName>
</protein>
<accession>A0A7R8D3U3</accession>
<evidence type="ECO:0000259" key="1">
    <source>
        <dbReference type="Pfam" id="PF03184"/>
    </source>
</evidence>
<feature type="domain" description="DDE-1" evidence="1">
    <location>
        <begin position="152"/>
        <end position="219"/>
    </location>
</feature>
<dbReference type="AlphaFoldDB" id="A0A7R8D3U3"/>
<gene>
    <name evidence="2" type="ORF">LSAA_12158</name>
</gene>
<keyword evidence="3" id="KW-1185">Reference proteome</keyword>
<sequence>MPPEERLVRGYEQCRNLNLTIPLFIEKLLGNQIKDLDNRYHGLTLLIEWSYEFGKANDISMPDSWTTNSAADETGFTTIQALSIAVSQVGKKPVWSVTSGERGQLVTVLCTINAGASAVPCSMCFPWAKVSPPFLNGAMPGAEASATISDLQVLLTMDNHESHVSLKAITIAEDNDILILPLPPDTSHRLQPLDRTVNEPMKRCYDNASDDWLQSHPARQITIYEIAELTARVHTVDFTPSNAISEFQATGISPPQTETSFQIMLTYLRMTHTALSANL</sequence>
<organism evidence="2 3">
    <name type="scientific">Lepeophtheirus salmonis</name>
    <name type="common">Salmon louse</name>
    <name type="synonym">Caligus salmonis</name>
    <dbReference type="NCBI Taxonomy" id="72036"/>
    <lineage>
        <taxon>Eukaryota</taxon>
        <taxon>Metazoa</taxon>
        <taxon>Ecdysozoa</taxon>
        <taxon>Arthropoda</taxon>
        <taxon>Crustacea</taxon>
        <taxon>Multicrustacea</taxon>
        <taxon>Hexanauplia</taxon>
        <taxon>Copepoda</taxon>
        <taxon>Siphonostomatoida</taxon>
        <taxon>Caligidae</taxon>
        <taxon>Lepeophtheirus</taxon>
    </lineage>
</organism>
<name>A0A7R8D3U3_LEPSM</name>
<dbReference type="EMBL" id="HG994585">
    <property type="protein sequence ID" value="CAF2968497.1"/>
    <property type="molecule type" value="Genomic_DNA"/>
</dbReference>
<evidence type="ECO:0000313" key="3">
    <source>
        <dbReference type="Proteomes" id="UP000675881"/>
    </source>
</evidence>
<dbReference type="PANTHER" id="PTHR19303">
    <property type="entry name" value="TRANSPOSON"/>
    <property type="match status" value="1"/>
</dbReference>
<dbReference type="Proteomes" id="UP000675881">
    <property type="component" value="Chromosome 6"/>
</dbReference>
<dbReference type="OrthoDB" id="6377204at2759"/>